<organism evidence="1">
    <name type="scientific">marine sediment metagenome</name>
    <dbReference type="NCBI Taxonomy" id="412755"/>
    <lineage>
        <taxon>unclassified sequences</taxon>
        <taxon>metagenomes</taxon>
        <taxon>ecological metagenomes</taxon>
    </lineage>
</organism>
<reference evidence="1" key="1">
    <citation type="journal article" date="2014" name="Front. Microbiol.">
        <title>High frequency of phylogenetically diverse reductive dehalogenase-homologous genes in deep subseafloor sedimentary metagenomes.</title>
        <authorList>
            <person name="Kawai M."/>
            <person name="Futagami T."/>
            <person name="Toyoda A."/>
            <person name="Takaki Y."/>
            <person name="Nishi S."/>
            <person name="Hori S."/>
            <person name="Arai W."/>
            <person name="Tsubouchi T."/>
            <person name="Morono Y."/>
            <person name="Uchiyama I."/>
            <person name="Ito T."/>
            <person name="Fujiyama A."/>
            <person name="Inagaki F."/>
            <person name="Takami H."/>
        </authorList>
    </citation>
    <scope>NUCLEOTIDE SEQUENCE</scope>
    <source>
        <strain evidence="1">Expedition CK06-06</strain>
    </source>
</reference>
<sequence>FGKGESEARRTEFHNVSLAVASMMIDNGISTIPNPEYAAVDDLATNFMGYIAGETPADNDGFPDSTTKPLDDLDPLIPEGIILVS</sequence>
<evidence type="ECO:0000313" key="1">
    <source>
        <dbReference type="EMBL" id="GAI73469.1"/>
    </source>
</evidence>
<proteinExistence type="predicted"/>
<dbReference type="AlphaFoldDB" id="X1T0A9"/>
<dbReference type="EMBL" id="BARW01012771">
    <property type="protein sequence ID" value="GAI73469.1"/>
    <property type="molecule type" value="Genomic_DNA"/>
</dbReference>
<protein>
    <submittedName>
        <fullName evidence="1">Uncharacterized protein</fullName>
    </submittedName>
</protein>
<gene>
    <name evidence="1" type="ORF">S12H4_23858</name>
</gene>
<accession>X1T0A9</accession>
<comment type="caution">
    <text evidence="1">The sequence shown here is derived from an EMBL/GenBank/DDBJ whole genome shotgun (WGS) entry which is preliminary data.</text>
</comment>
<name>X1T0A9_9ZZZZ</name>
<feature type="non-terminal residue" evidence="1">
    <location>
        <position position="1"/>
    </location>
</feature>